<accession>A0A078MTX6</accession>
<keyword evidence="2" id="KW-0472">Membrane</keyword>
<evidence type="ECO:0000256" key="1">
    <source>
        <dbReference type="SAM" id="MobiDB-lite"/>
    </source>
</evidence>
<proteinExistence type="predicted"/>
<dbReference type="PATRIC" id="fig|1461584.3.peg.1589"/>
<evidence type="ECO:0000313" key="3">
    <source>
        <dbReference type="EMBL" id="CEA08261.1"/>
    </source>
</evidence>
<dbReference type="EMBL" id="LN483070">
    <property type="protein sequence ID" value="CEA08261.1"/>
    <property type="molecule type" value="Genomic_DNA"/>
</dbReference>
<organism evidence="3">
    <name type="scientific">Arthrobacter saudimassiliensis</name>
    <dbReference type="NCBI Taxonomy" id="1461584"/>
    <lineage>
        <taxon>Bacteria</taxon>
        <taxon>Bacillati</taxon>
        <taxon>Actinomycetota</taxon>
        <taxon>Actinomycetes</taxon>
        <taxon>Micrococcales</taxon>
        <taxon>Micrococcaceae</taxon>
        <taxon>Arthrobacter</taxon>
    </lineage>
</organism>
<gene>
    <name evidence="3" type="ORF">BN1051_01601</name>
</gene>
<keyword evidence="2" id="KW-0812">Transmembrane</keyword>
<feature type="transmembrane region" description="Helical" evidence="2">
    <location>
        <begin position="93"/>
        <end position="113"/>
    </location>
</feature>
<evidence type="ECO:0000256" key="2">
    <source>
        <dbReference type="SAM" id="Phobius"/>
    </source>
</evidence>
<feature type="transmembrane region" description="Helical" evidence="2">
    <location>
        <begin position="125"/>
        <end position="151"/>
    </location>
</feature>
<sequence>MPENSQPIPPGPGSYVNPYRLPGPDGGGPAGSGQAGSGQAGSGRAGQDRRRIGPGAIVGLVLSTVVWVGSAPVVYELLDLFLRDSVRSGPLELVPFFGIAACAVGVVGFIVAFSRGNRRLAARLYNWAALAWVVLLGALVVVFFMLLTAAIN</sequence>
<feature type="transmembrane region" description="Helical" evidence="2">
    <location>
        <begin position="52"/>
        <end position="73"/>
    </location>
</feature>
<reference evidence="3" key="1">
    <citation type="submission" date="2014-07" db="EMBL/GenBank/DDBJ databases">
        <authorList>
            <person name="Urmite Genomes Urmite Genomes"/>
        </authorList>
    </citation>
    <scope>NUCLEOTIDE SEQUENCE</scope>
    <source>
        <strain evidence="3">11W110_air</strain>
    </source>
</reference>
<keyword evidence="2" id="KW-1133">Transmembrane helix</keyword>
<feature type="compositionally biased region" description="Gly residues" evidence="1">
    <location>
        <begin position="24"/>
        <end position="44"/>
    </location>
</feature>
<feature type="region of interest" description="Disordered" evidence="1">
    <location>
        <begin position="1"/>
        <end position="49"/>
    </location>
</feature>
<dbReference type="AlphaFoldDB" id="A0A078MTX6"/>
<protein>
    <submittedName>
        <fullName evidence="3">Uncharacterized protein</fullName>
    </submittedName>
</protein>
<name>A0A078MTX6_9MICC</name>